<reference evidence="2 3" key="1">
    <citation type="journal article" date="2019" name="Emerg. Microbes Infect.">
        <title>Comprehensive subspecies identification of 175 nontuberculous mycobacteria species based on 7547 genomic profiles.</title>
        <authorList>
            <person name="Matsumoto Y."/>
            <person name="Kinjo T."/>
            <person name="Motooka D."/>
            <person name="Nabeya D."/>
            <person name="Jung N."/>
            <person name="Uechi K."/>
            <person name="Horii T."/>
            <person name="Iida T."/>
            <person name="Fujita J."/>
            <person name="Nakamura S."/>
        </authorList>
    </citation>
    <scope>NUCLEOTIDE SEQUENCE [LARGE SCALE GENOMIC DNA]</scope>
    <source>
        <strain evidence="2 3">JCM 14233</strain>
    </source>
</reference>
<keyword evidence="3" id="KW-1185">Reference proteome</keyword>
<evidence type="ECO:0000313" key="2">
    <source>
        <dbReference type="EMBL" id="BBX74964.1"/>
    </source>
</evidence>
<feature type="region of interest" description="Disordered" evidence="1">
    <location>
        <begin position="1"/>
        <end position="28"/>
    </location>
</feature>
<evidence type="ECO:0000313" key="3">
    <source>
        <dbReference type="Proteomes" id="UP000467236"/>
    </source>
</evidence>
<dbReference type="KEGG" id="mshj:MSHI_28700"/>
<sequence length="77" mass="8396">MRVGAPPRPRLRTDSGLGRIPNRSRRPYPTNCQYVGGVLGQEWVEYRRDDLVAGHAGEPDPDLCGNVNRLVGAGADP</sequence>
<evidence type="ECO:0000256" key="1">
    <source>
        <dbReference type="SAM" id="MobiDB-lite"/>
    </source>
</evidence>
<protein>
    <submittedName>
        <fullName evidence="2">Uncharacterized protein</fullName>
    </submittedName>
</protein>
<dbReference type="AlphaFoldDB" id="A0A7I7MRU9"/>
<name>A0A7I7MRU9_9MYCO</name>
<accession>A0A7I7MRU9</accession>
<dbReference type="EMBL" id="AP022575">
    <property type="protein sequence ID" value="BBX74964.1"/>
    <property type="molecule type" value="Genomic_DNA"/>
</dbReference>
<organism evidence="2 3">
    <name type="scientific">Mycobacterium shinjukuense</name>
    <dbReference type="NCBI Taxonomy" id="398694"/>
    <lineage>
        <taxon>Bacteria</taxon>
        <taxon>Bacillati</taxon>
        <taxon>Actinomycetota</taxon>
        <taxon>Actinomycetes</taxon>
        <taxon>Mycobacteriales</taxon>
        <taxon>Mycobacteriaceae</taxon>
        <taxon>Mycobacterium</taxon>
    </lineage>
</organism>
<proteinExistence type="predicted"/>
<dbReference type="Proteomes" id="UP000467236">
    <property type="component" value="Chromosome"/>
</dbReference>
<gene>
    <name evidence="2" type="ORF">MSHI_28700</name>
</gene>